<proteinExistence type="predicted"/>
<reference evidence="2 3" key="1">
    <citation type="journal article" date="2006" name="Science">
        <title>Phytophthora genome sequences uncover evolutionary origins and mechanisms of pathogenesis.</title>
        <authorList>
            <person name="Tyler B.M."/>
            <person name="Tripathy S."/>
            <person name="Zhang X."/>
            <person name="Dehal P."/>
            <person name="Jiang R.H."/>
            <person name="Aerts A."/>
            <person name="Arredondo F.D."/>
            <person name="Baxter L."/>
            <person name="Bensasson D."/>
            <person name="Beynon J.L."/>
            <person name="Chapman J."/>
            <person name="Damasceno C.M."/>
            <person name="Dorrance A.E."/>
            <person name="Dou D."/>
            <person name="Dickerman A.W."/>
            <person name="Dubchak I.L."/>
            <person name="Garbelotto M."/>
            <person name="Gijzen M."/>
            <person name="Gordon S.G."/>
            <person name="Govers F."/>
            <person name="Grunwald N.J."/>
            <person name="Huang W."/>
            <person name="Ivors K.L."/>
            <person name="Jones R.W."/>
            <person name="Kamoun S."/>
            <person name="Krampis K."/>
            <person name="Lamour K.H."/>
            <person name="Lee M.K."/>
            <person name="McDonald W.H."/>
            <person name="Medina M."/>
            <person name="Meijer H.J."/>
            <person name="Nordberg E.K."/>
            <person name="Maclean D.J."/>
            <person name="Ospina-Giraldo M.D."/>
            <person name="Morris P.F."/>
            <person name="Phuntumart V."/>
            <person name="Putnam N.H."/>
            <person name="Rash S."/>
            <person name="Rose J.K."/>
            <person name="Sakihama Y."/>
            <person name="Salamov A.A."/>
            <person name="Savidor A."/>
            <person name="Scheuring C.F."/>
            <person name="Smith B.M."/>
            <person name="Sobral B.W."/>
            <person name="Terry A."/>
            <person name="Torto-Alalibo T.A."/>
            <person name="Win J."/>
            <person name="Xu Z."/>
            <person name="Zhang H."/>
            <person name="Grigoriev I.V."/>
            <person name="Rokhsar D.S."/>
            <person name="Boore J.L."/>
        </authorList>
    </citation>
    <scope>NUCLEOTIDE SEQUENCE [LARGE SCALE GENOMIC DNA]</scope>
    <source>
        <strain evidence="2 3">P6497</strain>
    </source>
</reference>
<feature type="region of interest" description="Disordered" evidence="1">
    <location>
        <begin position="115"/>
        <end position="144"/>
    </location>
</feature>
<dbReference type="KEGG" id="psoj:PHYSODRAFT_307715"/>
<sequence>MEAGVGGDWDALELQQDYSIEDIALEALVDDWDHLVHADPTLDDADDEQHSADDEHPDASDSSLPGGAVCGEVTMHRGGAVDVYLGDAGGVRLNSTTDVQHTTMQCGAADAQAQLGPSQPRDVAGEHGVQPAPPTASRMGGSSRTQSLLHVRSTYIANSVRYADSTVAVPLSRQLALQTLSCLLELATIAQPVALRCAAPAAHALDALNALDALDVLHDALYALEALDVLHVKNTRGNQI</sequence>
<name>G5AFR1_PHYSP</name>
<gene>
    <name evidence="2" type="ORF">PHYSODRAFT_307715</name>
</gene>
<evidence type="ECO:0000256" key="1">
    <source>
        <dbReference type="SAM" id="MobiDB-lite"/>
    </source>
</evidence>
<evidence type="ECO:0000313" key="2">
    <source>
        <dbReference type="EMBL" id="EGZ05427.1"/>
    </source>
</evidence>
<keyword evidence="3" id="KW-1185">Reference proteome</keyword>
<dbReference type="InParanoid" id="G5AFR1"/>
<accession>G5AFR1</accession>
<dbReference type="AlphaFoldDB" id="G5AFR1"/>
<dbReference type="Proteomes" id="UP000002640">
    <property type="component" value="Unassembled WGS sequence"/>
</dbReference>
<evidence type="ECO:0000313" key="3">
    <source>
        <dbReference type="Proteomes" id="UP000002640"/>
    </source>
</evidence>
<dbReference type="RefSeq" id="XP_009538958.1">
    <property type="nucleotide sequence ID" value="XM_009540663.1"/>
</dbReference>
<dbReference type="GeneID" id="20642917"/>
<protein>
    <submittedName>
        <fullName evidence="2">Uncharacterized protein</fullName>
    </submittedName>
</protein>
<organism evidence="2 3">
    <name type="scientific">Phytophthora sojae (strain P6497)</name>
    <name type="common">Soybean stem and root rot agent</name>
    <name type="synonym">Phytophthora megasperma f. sp. glycines</name>
    <dbReference type="NCBI Taxonomy" id="1094619"/>
    <lineage>
        <taxon>Eukaryota</taxon>
        <taxon>Sar</taxon>
        <taxon>Stramenopiles</taxon>
        <taxon>Oomycota</taxon>
        <taxon>Peronosporomycetes</taxon>
        <taxon>Peronosporales</taxon>
        <taxon>Peronosporaceae</taxon>
        <taxon>Phytophthora</taxon>
    </lineage>
</organism>
<feature type="region of interest" description="Disordered" evidence="1">
    <location>
        <begin position="39"/>
        <end position="66"/>
    </location>
</feature>
<feature type="compositionally biased region" description="Basic and acidic residues" evidence="1">
    <location>
        <begin position="48"/>
        <end position="59"/>
    </location>
</feature>
<dbReference type="EMBL" id="JH159166">
    <property type="protein sequence ID" value="EGZ05427.1"/>
    <property type="molecule type" value="Genomic_DNA"/>
</dbReference>